<dbReference type="GO" id="GO:0006351">
    <property type="term" value="P:DNA-templated transcription"/>
    <property type="evidence" value="ECO:0007669"/>
    <property type="project" value="InterPro"/>
</dbReference>
<proteinExistence type="predicted"/>
<keyword evidence="2" id="KW-0521">NADP</keyword>
<gene>
    <name evidence="8" type="ORF">CDV56_101781</name>
</gene>
<dbReference type="Proteomes" id="UP000215305">
    <property type="component" value="Unassembled WGS sequence"/>
</dbReference>
<dbReference type="InterPro" id="IPR036291">
    <property type="entry name" value="NAD(P)-bd_dom_sf"/>
</dbReference>
<dbReference type="STRING" id="41047.A0A397GKC3"/>
<keyword evidence="4" id="KW-0238">DNA-binding</keyword>
<sequence>MDARNAREREKRQQRPEQRGLQFQNVFLGWDVRERPQSVPPMIRTARSPTEQEYASENLNLVGHLEPLDVDILNQRNAFDLPSQAVCDALVNVFFKWIAPVLPVINRHDFLRQYRNPQNPPSILLLQAMLMVASRFYDNAHSSENGAISPRSFYKKVKALYDAGYERDPTTVLQAVVLLGMYWDGPDDLTESGIFYWSRLGIALAQEHGLHQSESYAVLSAAKRRIWKRMWWTLYTRDRSVAAAFGRPLHINSEDCTVEPLKESDFIEYDEQNDSSTDHTAVRFFMQSTEDGRMKGAAQCELGLNDWLVSCPSELQWRQSRHNFWSAILYSTFYTIVCQLHLLQTPDSSREAQSSAFHAATSIVSILETLQSKGELKYTPSLIICHAVVSFVTLKSQMEASIPSLLHAIRQNLEANLDMLEVLSHTWPIAAMFLELFRTMTGPEQFERILSVAAEKCGKRARGEEDDSSTPLRSSTRFKRPKVQQVILPQTRVVLQILRRETQKQFNSQGPVHNKQNKRVEMTTTGRPALGGFGVERWQPTEDVEGNGHFTTTEGYKMTSNKPVALVVGASRGIGRQIAIDLAKNGYKVVVAAKSTSNAYAAVPFPPDPNSSQSTINTVEREIKESGGEAFALTVDVRDVKQVENLVHEAVRLAGRLDVLVYNSGAIWWSSVANTPTKRFQLMQRVNPEGLYASVQAALPYFEKNGRKGRIIVVSPPIYSRFFRGKTAYAMGKVGMSVLTKGLAMDFVRQGAKDMAITSIWPAVSIESAATEATTNEDPSRKADLRKPTIFSDAILGILNSPTDIVNGQLVLDEDFLRDHCGVSDFSKYAVVPGSQPRRIMPKELPVLEVAEQDDEGMRVDSTKLRKAKL</sequence>
<reference evidence="8" key="1">
    <citation type="submission" date="2018-08" db="EMBL/GenBank/DDBJ databases">
        <title>Draft genome sequence of azole-resistant Aspergillus thermomutatus (Neosartorya pseudofischeri) strain HMR AF 39, isolated from a human nasal aspirate.</title>
        <authorList>
            <person name="Parent-Michaud M."/>
            <person name="Dufresne P.J."/>
            <person name="Fournier E."/>
            <person name="Martineau C."/>
            <person name="Moreira S."/>
            <person name="Perkins V."/>
            <person name="De Repentigny L."/>
            <person name="Dufresne S.F."/>
        </authorList>
    </citation>
    <scope>NUCLEOTIDE SEQUENCE [LARGE SCALE GENOMIC DNA]</scope>
    <source>
        <strain evidence="8">HMR AF 39</strain>
    </source>
</reference>
<name>A0A397GKC3_ASPTH</name>
<dbReference type="PRINTS" id="PR00081">
    <property type="entry name" value="GDHRDH"/>
</dbReference>
<keyword evidence="3" id="KW-0805">Transcription regulation</keyword>
<evidence type="ECO:0000256" key="5">
    <source>
        <dbReference type="ARBA" id="ARBA00023163"/>
    </source>
</evidence>
<dbReference type="GO" id="GO:0008270">
    <property type="term" value="F:zinc ion binding"/>
    <property type="evidence" value="ECO:0007669"/>
    <property type="project" value="InterPro"/>
</dbReference>
<evidence type="ECO:0000313" key="8">
    <source>
        <dbReference type="EMBL" id="RHZ50024.1"/>
    </source>
</evidence>
<keyword evidence="5" id="KW-0804">Transcription</keyword>
<dbReference type="SUPFAM" id="SSF51735">
    <property type="entry name" value="NAD(P)-binding Rossmann-fold domains"/>
    <property type="match status" value="1"/>
</dbReference>
<dbReference type="Gene3D" id="3.40.50.720">
    <property type="entry name" value="NAD(P)-binding Rossmann-like Domain"/>
    <property type="match status" value="1"/>
</dbReference>
<dbReference type="SMART" id="SM00906">
    <property type="entry name" value="Fungal_trans"/>
    <property type="match status" value="1"/>
</dbReference>
<dbReference type="Pfam" id="PF04082">
    <property type="entry name" value="Fungal_trans"/>
    <property type="match status" value="1"/>
</dbReference>
<dbReference type="CDD" id="cd05338">
    <property type="entry name" value="DHRS1_HSDL2-like_SDR_c"/>
    <property type="match status" value="1"/>
</dbReference>
<dbReference type="GO" id="GO:0003677">
    <property type="term" value="F:DNA binding"/>
    <property type="evidence" value="ECO:0007669"/>
    <property type="project" value="UniProtKB-KW"/>
</dbReference>
<dbReference type="CDD" id="cd12148">
    <property type="entry name" value="fungal_TF_MHR"/>
    <property type="match status" value="1"/>
</dbReference>
<dbReference type="AlphaFoldDB" id="A0A397GKC3"/>
<keyword evidence="9" id="KW-1185">Reference proteome</keyword>
<evidence type="ECO:0000256" key="1">
    <source>
        <dbReference type="ARBA" id="ARBA00022833"/>
    </source>
</evidence>
<dbReference type="PANTHER" id="PTHR47171:SF3">
    <property type="entry name" value="FARA-RELATED"/>
    <property type="match status" value="1"/>
</dbReference>
<accession>A0A397GKC3</accession>
<dbReference type="RefSeq" id="XP_026612568.1">
    <property type="nucleotide sequence ID" value="XM_026755400.1"/>
</dbReference>
<keyword evidence="1" id="KW-0862">Zinc</keyword>
<feature type="domain" description="Xylanolytic transcriptional activator regulatory" evidence="7">
    <location>
        <begin position="194"/>
        <end position="266"/>
    </location>
</feature>
<dbReference type="PROSITE" id="PS00061">
    <property type="entry name" value="ADH_SHORT"/>
    <property type="match status" value="1"/>
</dbReference>
<protein>
    <recommendedName>
        <fullName evidence="7">Xylanolytic transcriptional activator regulatory domain-containing protein</fullName>
    </recommendedName>
</protein>
<dbReference type="EMBL" id="NKHU02000168">
    <property type="protein sequence ID" value="RHZ50024.1"/>
    <property type="molecule type" value="Genomic_DNA"/>
</dbReference>
<evidence type="ECO:0000256" key="2">
    <source>
        <dbReference type="ARBA" id="ARBA00022857"/>
    </source>
</evidence>
<dbReference type="GO" id="GO:0044550">
    <property type="term" value="P:secondary metabolite biosynthetic process"/>
    <property type="evidence" value="ECO:0007669"/>
    <property type="project" value="UniProtKB-ARBA"/>
</dbReference>
<organism evidence="8 9">
    <name type="scientific">Aspergillus thermomutatus</name>
    <name type="common">Neosartorya pseudofischeri</name>
    <dbReference type="NCBI Taxonomy" id="41047"/>
    <lineage>
        <taxon>Eukaryota</taxon>
        <taxon>Fungi</taxon>
        <taxon>Dikarya</taxon>
        <taxon>Ascomycota</taxon>
        <taxon>Pezizomycotina</taxon>
        <taxon>Eurotiomycetes</taxon>
        <taxon>Eurotiomycetidae</taxon>
        <taxon>Eurotiales</taxon>
        <taxon>Aspergillaceae</taxon>
        <taxon>Aspergillus</taxon>
        <taxon>Aspergillus subgen. Fumigati</taxon>
    </lineage>
</organism>
<dbReference type="VEuPathDB" id="FungiDB:CDV56_101781"/>
<dbReference type="Pfam" id="PF00106">
    <property type="entry name" value="adh_short"/>
    <property type="match status" value="2"/>
</dbReference>
<evidence type="ECO:0000256" key="4">
    <source>
        <dbReference type="ARBA" id="ARBA00023125"/>
    </source>
</evidence>
<dbReference type="InterPro" id="IPR052073">
    <property type="entry name" value="Amide_Lactam_Regulators"/>
</dbReference>
<comment type="caution">
    <text evidence="8">The sequence shown here is derived from an EMBL/GenBank/DDBJ whole genome shotgun (WGS) entry which is preliminary data.</text>
</comment>
<evidence type="ECO:0000259" key="7">
    <source>
        <dbReference type="SMART" id="SM00906"/>
    </source>
</evidence>
<dbReference type="InterPro" id="IPR007219">
    <property type="entry name" value="XnlR_reg_dom"/>
</dbReference>
<dbReference type="GeneID" id="38123755"/>
<dbReference type="InterPro" id="IPR002347">
    <property type="entry name" value="SDR_fam"/>
</dbReference>
<evidence type="ECO:0000256" key="6">
    <source>
        <dbReference type="ARBA" id="ARBA00023242"/>
    </source>
</evidence>
<evidence type="ECO:0000256" key="3">
    <source>
        <dbReference type="ARBA" id="ARBA00023015"/>
    </source>
</evidence>
<dbReference type="PANTHER" id="PTHR47171">
    <property type="entry name" value="FARA-RELATED"/>
    <property type="match status" value="1"/>
</dbReference>
<evidence type="ECO:0000313" key="9">
    <source>
        <dbReference type="Proteomes" id="UP000215305"/>
    </source>
</evidence>
<dbReference type="InterPro" id="IPR020904">
    <property type="entry name" value="Sc_DH/Rdtase_CS"/>
</dbReference>
<keyword evidence="6" id="KW-0539">Nucleus</keyword>
<dbReference type="OrthoDB" id="5121955at2759"/>